<evidence type="ECO:0000313" key="2">
    <source>
        <dbReference type="EMBL" id="WND19475.1"/>
    </source>
</evidence>
<feature type="compositionally biased region" description="Basic and acidic residues" evidence="1">
    <location>
        <begin position="1"/>
        <end position="14"/>
    </location>
</feature>
<feature type="region of interest" description="Disordered" evidence="1">
    <location>
        <begin position="1"/>
        <end position="23"/>
    </location>
</feature>
<name>A0ABY9UA56_STRVL</name>
<sequence>MSDHHGNGDHHDPPSPDTTGGHGMLVFGHEVTYFSHLPMFDTPHNYQVLLEVGLDEDVREALRSHSHAFPEEPYDTFDPVHFPMAELDPAGSGPRRTSITGSIYCGHFERRAKGTPPLARNIEVRVERCVQFTQLDVDARATDDGKLEYLCFGHGGRLYLAHAISGWPSYDQILEVHAVPGTATNPMGQPLPDDTATMDEFFREHFTTADPFDIGGRSDDPDHRLASQEVADGSFFATSPPSGTHGFNVRLEAERELYLEVRELAHPMH</sequence>
<accession>A0ABY9UA56</accession>
<protein>
    <submittedName>
        <fullName evidence="2">Uncharacterized protein</fullName>
    </submittedName>
</protein>
<organism evidence="2 3">
    <name type="scientific">Streptomyces violaceus</name>
    <name type="common">Streptomyces venezuelae</name>
    <dbReference type="NCBI Taxonomy" id="1936"/>
    <lineage>
        <taxon>Bacteria</taxon>
        <taxon>Bacillati</taxon>
        <taxon>Actinomycetota</taxon>
        <taxon>Actinomycetes</taxon>
        <taxon>Kitasatosporales</taxon>
        <taxon>Streptomycetaceae</taxon>
        <taxon>Streptomyces</taxon>
    </lineage>
</organism>
<dbReference type="Proteomes" id="UP001249394">
    <property type="component" value="Chromosome"/>
</dbReference>
<gene>
    <name evidence="2" type="ORF">RI060_19930</name>
</gene>
<evidence type="ECO:0000313" key="3">
    <source>
        <dbReference type="Proteomes" id="UP001249394"/>
    </source>
</evidence>
<proteinExistence type="predicted"/>
<keyword evidence="3" id="KW-1185">Reference proteome</keyword>
<reference evidence="2 3" key="1">
    <citation type="submission" date="2023-09" db="EMBL/GenBank/DDBJ databases">
        <title>The genome sequence of Streptomyces anthocyanicus.</title>
        <authorList>
            <person name="Mo P."/>
        </authorList>
    </citation>
    <scope>NUCLEOTIDE SEQUENCE [LARGE SCALE GENOMIC DNA]</scope>
    <source>
        <strain evidence="2 3">JCM 4387</strain>
    </source>
</reference>
<dbReference type="EMBL" id="CP134213">
    <property type="protein sequence ID" value="WND19475.1"/>
    <property type="molecule type" value="Genomic_DNA"/>
</dbReference>
<evidence type="ECO:0000256" key="1">
    <source>
        <dbReference type="SAM" id="MobiDB-lite"/>
    </source>
</evidence>